<feature type="transmembrane region" description="Helical" evidence="1">
    <location>
        <begin position="12"/>
        <end position="42"/>
    </location>
</feature>
<feature type="transmembrane region" description="Helical" evidence="1">
    <location>
        <begin position="103"/>
        <end position="131"/>
    </location>
</feature>
<evidence type="ECO:0000259" key="2">
    <source>
        <dbReference type="Pfam" id="PF20047"/>
    </source>
</evidence>
<reference evidence="3 4" key="1">
    <citation type="submission" date="2017-09" db="EMBL/GenBank/DDBJ databases">
        <title>Large-scale bioinformatics analysis of Bacillus genomes uncovers conserved roles of natural products in bacterial physiology.</title>
        <authorList>
            <consortium name="Agbiome Team Llc"/>
            <person name="Bleich R.M."/>
            <person name="Kirk G.J."/>
            <person name="Santa Maria K.C."/>
            <person name="Allen S.E."/>
            <person name="Farag S."/>
            <person name="Shank E.A."/>
            <person name="Bowers A."/>
        </authorList>
    </citation>
    <scope>NUCLEOTIDE SEQUENCE [LARGE SCALE GENOMIC DNA]</scope>
    <source>
        <strain evidence="3 4">AFS003229</strain>
    </source>
</reference>
<feature type="transmembrane region" description="Helical" evidence="1">
    <location>
        <begin position="235"/>
        <end position="253"/>
    </location>
</feature>
<feature type="domain" description="DUF6449" evidence="2">
    <location>
        <begin position="426"/>
        <end position="530"/>
    </location>
</feature>
<comment type="caution">
    <text evidence="3">The sequence shown here is derived from an EMBL/GenBank/DDBJ whole genome shotgun (WGS) entry which is preliminary data.</text>
</comment>
<dbReference type="InterPro" id="IPR045611">
    <property type="entry name" value="DUF6449"/>
</dbReference>
<dbReference type="EMBL" id="NUEQ01000013">
    <property type="protein sequence ID" value="PEJ35306.1"/>
    <property type="molecule type" value="Genomic_DNA"/>
</dbReference>
<name>A0AAX0RSG2_9BACI</name>
<dbReference type="AlphaFoldDB" id="A0AAX0RSG2"/>
<evidence type="ECO:0000256" key="1">
    <source>
        <dbReference type="SAM" id="Phobius"/>
    </source>
</evidence>
<feature type="transmembrane region" description="Helical" evidence="1">
    <location>
        <begin position="327"/>
        <end position="346"/>
    </location>
</feature>
<feature type="transmembrane region" description="Helical" evidence="1">
    <location>
        <begin position="176"/>
        <end position="200"/>
    </location>
</feature>
<dbReference type="InterPro" id="IPR053046">
    <property type="entry name" value="ABC-5_transporter"/>
</dbReference>
<dbReference type="Proteomes" id="UP000220106">
    <property type="component" value="Unassembled WGS sequence"/>
</dbReference>
<feature type="transmembrane region" description="Helical" evidence="1">
    <location>
        <begin position="273"/>
        <end position="291"/>
    </location>
</feature>
<feature type="transmembrane region" description="Helical" evidence="1">
    <location>
        <begin position="62"/>
        <end position="83"/>
    </location>
</feature>
<dbReference type="Pfam" id="PF20047">
    <property type="entry name" value="DUF6449"/>
    <property type="match status" value="1"/>
</dbReference>
<gene>
    <name evidence="3" type="ORF">CN689_08340</name>
</gene>
<feature type="transmembrane region" description="Helical" evidence="1">
    <location>
        <begin position="143"/>
        <end position="164"/>
    </location>
</feature>
<dbReference type="RefSeq" id="WP_098175500.1">
    <property type="nucleotide sequence ID" value="NZ_NUEQ01000013.1"/>
</dbReference>
<dbReference type="PANTHER" id="PTHR39177">
    <property type="entry name" value="ABC TRANSPORTER PERMEASE YTRC-RELATED"/>
    <property type="match status" value="1"/>
</dbReference>
<feature type="transmembrane region" description="Helical" evidence="1">
    <location>
        <begin position="297"/>
        <end position="315"/>
    </location>
</feature>
<keyword evidence="1" id="KW-0812">Transmembrane</keyword>
<proteinExistence type="predicted"/>
<dbReference type="PANTHER" id="PTHR39177:SF1">
    <property type="entry name" value="ABC TRANSPORTER PERMEASE YTRC-RELATED"/>
    <property type="match status" value="1"/>
</dbReference>
<organism evidence="3 4">
    <name type="scientific">Peribacillus butanolivorans</name>
    <dbReference type="NCBI Taxonomy" id="421767"/>
    <lineage>
        <taxon>Bacteria</taxon>
        <taxon>Bacillati</taxon>
        <taxon>Bacillota</taxon>
        <taxon>Bacilli</taxon>
        <taxon>Bacillales</taxon>
        <taxon>Bacillaceae</taxon>
        <taxon>Peribacillus</taxon>
    </lineage>
</organism>
<sequence>MSSRITLFNRELIIYIFRCSGWIGFLYFIGLIFALPLEILTIVLNENSEYVKFENLFSSQQMIQFVLVIGIPVLLAIFLFRFLQIKQASDFIHSLPITRRSIYFHMIGTGIGFIILPILLTGLILILFHSAIDVERLYTLADIWSWMGITFFMEAMIFSVAVLVGMVTGLSALQGLLTYILLALPVGLFVLFVANVKFLLAGFSADYYLSANINSISPLLAATEMEKMEFFSVNILIYGLLILLFLLISLFLYERRKLEHVSQAFVFPMIKPLFKFGLTISMMLFTGFYFSETTGKLGWIFFGYIVGSLIGYYLGEIVLQKTWRIRVNLKGFVSFAAVIILLAVILKLDPVHYESKVPDIKMINQIYIGNNPLLYYEDDSSNGEFTYLKEKENIEALRLLHQQIIEKGKKAFIGDLNINHSVFLMYELKNGKRIAREYHLQNYDSYLPLLAKIYESSEYKKNVNELLNVSTEDVFKINITASGELDKSVNITDGQELKEAVQALSEDLKNQSLAQMTNSIGDYASIDILLKNNNIIYLNWDSSYTQFSNWMEQTGQAKEARLTADEISYILVAKTDPQIFNSISKSELVQRIEKQSNRLKLDQTSEIESAIDTAQINWGGDYLAAFYYKDSRNIDIKSFSGDHVPGFILEHFNE</sequence>
<accession>A0AAX0RSG2</accession>
<evidence type="ECO:0000313" key="3">
    <source>
        <dbReference type="EMBL" id="PEJ35306.1"/>
    </source>
</evidence>
<keyword evidence="1" id="KW-0472">Membrane</keyword>
<keyword evidence="1" id="KW-1133">Transmembrane helix</keyword>
<evidence type="ECO:0000313" key="4">
    <source>
        <dbReference type="Proteomes" id="UP000220106"/>
    </source>
</evidence>
<protein>
    <recommendedName>
        <fullName evidence="2">DUF6449 domain-containing protein</fullName>
    </recommendedName>
</protein>